<evidence type="ECO:0000256" key="1">
    <source>
        <dbReference type="SAM" id="MobiDB-lite"/>
    </source>
</evidence>
<dbReference type="EMBL" id="CAJOBJ010350495">
    <property type="protein sequence ID" value="CAF5207548.1"/>
    <property type="molecule type" value="Genomic_DNA"/>
</dbReference>
<feature type="compositionally biased region" description="Low complexity" evidence="1">
    <location>
        <begin position="53"/>
        <end position="62"/>
    </location>
</feature>
<dbReference type="AlphaFoldDB" id="A0A8S3IY23"/>
<accession>A0A8S3IY23</accession>
<feature type="non-terminal residue" evidence="2">
    <location>
        <position position="1"/>
    </location>
</feature>
<organism evidence="2 3">
    <name type="scientific">Rotaria magnacalcarata</name>
    <dbReference type="NCBI Taxonomy" id="392030"/>
    <lineage>
        <taxon>Eukaryota</taxon>
        <taxon>Metazoa</taxon>
        <taxon>Spiralia</taxon>
        <taxon>Gnathifera</taxon>
        <taxon>Rotifera</taxon>
        <taxon>Eurotatoria</taxon>
        <taxon>Bdelloidea</taxon>
        <taxon>Philodinida</taxon>
        <taxon>Philodinidae</taxon>
        <taxon>Rotaria</taxon>
    </lineage>
</organism>
<dbReference type="Proteomes" id="UP000681720">
    <property type="component" value="Unassembled WGS sequence"/>
</dbReference>
<name>A0A8S3IY23_9BILA</name>
<evidence type="ECO:0000313" key="2">
    <source>
        <dbReference type="EMBL" id="CAF5207548.1"/>
    </source>
</evidence>
<evidence type="ECO:0000313" key="3">
    <source>
        <dbReference type="Proteomes" id="UP000681720"/>
    </source>
</evidence>
<sequence length="79" mass="8926">CLIALYFSHDPSLIHEFMTTKGQESLYGQERTKKSRDKSKSILSTVTNKDKNNSNTLTNNNINDLSDLNINSDIDTFAD</sequence>
<gene>
    <name evidence="2" type="ORF">GIL414_LOCUS78676</name>
</gene>
<protein>
    <submittedName>
        <fullName evidence="2">Uncharacterized protein</fullName>
    </submittedName>
</protein>
<comment type="caution">
    <text evidence="2">The sequence shown here is derived from an EMBL/GenBank/DDBJ whole genome shotgun (WGS) entry which is preliminary data.</text>
</comment>
<proteinExistence type="predicted"/>
<feature type="region of interest" description="Disordered" evidence="1">
    <location>
        <begin position="27"/>
        <end position="62"/>
    </location>
</feature>
<reference evidence="2" key="1">
    <citation type="submission" date="2021-02" db="EMBL/GenBank/DDBJ databases">
        <authorList>
            <person name="Nowell W R."/>
        </authorList>
    </citation>
    <scope>NUCLEOTIDE SEQUENCE</scope>
</reference>